<name>A0A1M5I4L7_9FLAO</name>
<dbReference type="STRING" id="570519.SAMN04488116_0436"/>
<dbReference type="Proteomes" id="UP000184532">
    <property type="component" value="Unassembled WGS sequence"/>
</dbReference>
<proteinExistence type="predicted"/>
<sequence length="225" mass="25724">MSNQKTPIYLMPGMAANPTIFDGLELDQEIFNTYKLEWFVPEKGMTFSEYAQKMASFIAHEAVVLVGVSFGGLLVQEMSKHLKVKKLIVVSAVKHHSELPKKMLFAKYTKVHRLLPTGLVNNVELLAKYAFGERATKRLELYEKYLSVRDKRYIDWAIDAIVNWKQEDIPSNLVHIHGDKDAVFPITNISNCITIKNGTHTMIIHRARWFNEHLPAIILEEGSSI</sequence>
<dbReference type="OrthoDB" id="659408at2"/>
<gene>
    <name evidence="1" type="ORF">SAMN04488116_0436</name>
</gene>
<accession>A0A1M5I4L7</accession>
<dbReference type="EMBL" id="FQWL01000001">
    <property type="protein sequence ID" value="SHG23274.1"/>
    <property type="molecule type" value="Genomic_DNA"/>
</dbReference>
<dbReference type="SUPFAM" id="SSF53474">
    <property type="entry name" value="alpha/beta-Hydrolases"/>
    <property type="match status" value="1"/>
</dbReference>
<dbReference type="RefSeq" id="WP_073176258.1">
    <property type="nucleotide sequence ID" value="NZ_FQWL01000001.1"/>
</dbReference>
<dbReference type="Gene3D" id="3.40.50.1820">
    <property type="entry name" value="alpha/beta hydrolase"/>
    <property type="match status" value="1"/>
</dbReference>
<keyword evidence="2" id="KW-1185">Reference proteome</keyword>
<dbReference type="AlphaFoldDB" id="A0A1M5I4L7"/>
<protein>
    <submittedName>
        <fullName evidence="1">Pimeloyl-ACP methyl ester carboxylesterase</fullName>
    </submittedName>
</protein>
<dbReference type="InterPro" id="IPR029058">
    <property type="entry name" value="AB_hydrolase_fold"/>
</dbReference>
<evidence type="ECO:0000313" key="2">
    <source>
        <dbReference type="Proteomes" id="UP000184532"/>
    </source>
</evidence>
<reference evidence="2" key="1">
    <citation type="submission" date="2016-11" db="EMBL/GenBank/DDBJ databases">
        <authorList>
            <person name="Varghese N."/>
            <person name="Submissions S."/>
        </authorList>
    </citation>
    <scope>NUCLEOTIDE SEQUENCE [LARGE SCALE GENOMIC DNA]</scope>
    <source>
        <strain evidence="2">DSM 22638</strain>
    </source>
</reference>
<evidence type="ECO:0000313" key="1">
    <source>
        <dbReference type="EMBL" id="SHG23274.1"/>
    </source>
</evidence>
<organism evidence="1 2">
    <name type="scientific">Flagellimonas flava</name>
    <dbReference type="NCBI Taxonomy" id="570519"/>
    <lineage>
        <taxon>Bacteria</taxon>
        <taxon>Pseudomonadati</taxon>
        <taxon>Bacteroidota</taxon>
        <taxon>Flavobacteriia</taxon>
        <taxon>Flavobacteriales</taxon>
        <taxon>Flavobacteriaceae</taxon>
        <taxon>Flagellimonas</taxon>
    </lineage>
</organism>